<dbReference type="Pfam" id="PF13517">
    <property type="entry name" value="FG-GAP_3"/>
    <property type="match status" value="4"/>
</dbReference>
<dbReference type="STRING" id="1302690.BUE76_08335"/>
<dbReference type="Gene3D" id="2.130.10.130">
    <property type="entry name" value="Integrin alpha, N-terminal"/>
    <property type="match status" value="4"/>
</dbReference>
<sequence length="1142" mass="125599">MRLATATAFDWLTLLLIRYHMPHHTLEKHFLLLLCLPALLLALGCGRTEEGPALFTPLSAKQTGIQFINRVEEVDSTKSFVNEFGYMGGGVGIGDFNKDGLPDIFFTGNQVSCRMYLNKGGNQFTDITTAAGLQTPVWATGVSVVDINSDGYDDLYVCTYGKDLNNRTKNLLFINQRNLTFREEAAQYGLADTGYSSQAAFLDYDKDGDLDMYLANYMLNGPNANTLFRKDSSGRAPASDRLYRNTGYNKTLGHPVYEDVTVAAHMGEDGFGLGVVVSDVNNDNWPDIYVANDFVSNDILWLNNKKGGFTNCSEKSLQHTSYSSMGVDAADINNDGLSDLATLDMLPEFNERKKTSFSMMNYNRYESERQMGYQPEFVRNMLQLNRGTYQEGETDMPFFSEIGQMAGIAATDWSWSVLLADFDNDGWKDMHITNGIGRDFINGDFLEFSEQQLSDPFEPAERKKQKIREKLASLKHIALSNYLFQNKDGHHFTDISEQAHIGDTSMSNGAAYADLDNDGDLDLVVNNINSEAFILQNNTAQGAKNSSHYLQFNLVGEGTNLQAMGAKVWVYAGGQVQVQEQNPVKGYYSSVDRRLHFGLGKQDRVDSVVVLWPNDKVLVLAQPRTDTIYTLSVADAGRFFNPEKPVGNTLMEPLPSMAYLHRENPYNDFDQQRLLPQKFSGLGPFMATGDINGDSLADLFVGGAFNSPGKLLVQQPDGNFIPKDLTTGIKMNDDGPAAFFDADKDGDLDLLLTYGETSYADGVPQLKPSLFLNDGKGNFTLQQSAIPDGVSTIGGCVAPADYDGDGDLDFFIGGRVSARSYPQAPRSFLLQNNGGRFTDVTSRVAPALERAGMVTAASWSDYSGDGKPDLVVTGEWMPVRFFTNSGGALHEATGATGLKDMEGMWRSLALADTDGDGDQDIVAGNLGANCIYKASPAQPMQLMAADMDKNGSIDPVMFYHIREQDGRSTLRPAISRSQFAEQVPAIKKQYLRYADYAKADANDIFKKVEKDKLLQWRCTETRSCILENKGGGRFEKKLLPAEAQFAPINAILCTDLDGDGFTDLVLAGNEYQTDVITGRYDASYGCVLRGGKGGLFRAVSPAASGMLLKGDVKSLALLQQPWGRILVGGVNNDSLRVFRIRK</sequence>
<accession>A0A1M5CQ56</accession>
<proteinExistence type="predicted"/>
<keyword evidence="1" id="KW-0732">Signal</keyword>
<reference evidence="3 4" key="1">
    <citation type="submission" date="2016-11" db="EMBL/GenBank/DDBJ databases">
        <authorList>
            <person name="Jaros S."/>
            <person name="Januszkiewicz K."/>
            <person name="Wedrychowicz H."/>
        </authorList>
    </citation>
    <scope>NUCLEOTIDE SEQUENCE [LARGE SCALE GENOMIC DNA]</scope>
    <source>
        <strain evidence="3 4">DSM 26897</strain>
    </source>
</reference>
<dbReference type="InterPro" id="IPR028994">
    <property type="entry name" value="Integrin_alpha_N"/>
</dbReference>
<dbReference type="PANTHER" id="PTHR16026:SF0">
    <property type="entry name" value="CARTILAGE ACIDIC PROTEIN 1"/>
    <property type="match status" value="1"/>
</dbReference>
<dbReference type="SUPFAM" id="SSF69318">
    <property type="entry name" value="Integrin alpha N-terminal domain"/>
    <property type="match status" value="3"/>
</dbReference>
<name>A0A1M5CQ56_9BACT</name>
<dbReference type="Proteomes" id="UP000184368">
    <property type="component" value="Unassembled WGS sequence"/>
</dbReference>
<protein>
    <submittedName>
        <fullName evidence="3">Repeat domain-containing protein</fullName>
    </submittedName>
</protein>
<dbReference type="InterPro" id="IPR013517">
    <property type="entry name" value="FG-GAP"/>
</dbReference>
<keyword evidence="4" id="KW-1185">Reference proteome</keyword>
<feature type="domain" description="ASPIC/UnbV" evidence="2">
    <location>
        <begin position="563"/>
        <end position="630"/>
    </location>
</feature>
<dbReference type="InterPro" id="IPR027039">
    <property type="entry name" value="Crtac1"/>
</dbReference>
<gene>
    <name evidence="3" type="ORF">SAMN05444008_109167</name>
</gene>
<organism evidence="3 4">
    <name type="scientific">Cnuella takakiae</name>
    <dbReference type="NCBI Taxonomy" id="1302690"/>
    <lineage>
        <taxon>Bacteria</taxon>
        <taxon>Pseudomonadati</taxon>
        <taxon>Bacteroidota</taxon>
        <taxon>Chitinophagia</taxon>
        <taxon>Chitinophagales</taxon>
        <taxon>Chitinophagaceae</taxon>
        <taxon>Cnuella</taxon>
    </lineage>
</organism>
<dbReference type="AlphaFoldDB" id="A0A1M5CQ56"/>
<dbReference type="EMBL" id="FQUO01000009">
    <property type="protein sequence ID" value="SHF56806.1"/>
    <property type="molecule type" value="Genomic_DNA"/>
</dbReference>
<evidence type="ECO:0000259" key="2">
    <source>
        <dbReference type="Pfam" id="PF07593"/>
    </source>
</evidence>
<dbReference type="InterPro" id="IPR011519">
    <property type="entry name" value="UnbV_ASPIC"/>
</dbReference>
<dbReference type="PANTHER" id="PTHR16026">
    <property type="entry name" value="CARTILAGE ACIDIC PROTEIN 1"/>
    <property type="match status" value="1"/>
</dbReference>
<evidence type="ECO:0000256" key="1">
    <source>
        <dbReference type="ARBA" id="ARBA00022729"/>
    </source>
</evidence>
<evidence type="ECO:0000313" key="3">
    <source>
        <dbReference type="EMBL" id="SHF56806.1"/>
    </source>
</evidence>
<evidence type="ECO:0000313" key="4">
    <source>
        <dbReference type="Proteomes" id="UP000184368"/>
    </source>
</evidence>
<dbReference type="Pfam" id="PF07593">
    <property type="entry name" value="UnbV_ASPIC"/>
    <property type="match status" value="1"/>
</dbReference>